<dbReference type="AlphaFoldDB" id="A0A930HNK6"/>
<feature type="transmembrane region" description="Helical" evidence="1">
    <location>
        <begin position="256"/>
        <end position="276"/>
    </location>
</feature>
<dbReference type="Pfam" id="PF25221">
    <property type="entry name" value="5TMH_Lnb"/>
    <property type="match status" value="1"/>
</dbReference>
<name>A0A930HNK6_9BACT</name>
<dbReference type="InterPro" id="IPR057436">
    <property type="entry name" value="5TMH_Lnb"/>
</dbReference>
<dbReference type="RefSeq" id="WP_273161032.1">
    <property type="nucleotide sequence ID" value="NZ_JABZSJ010000070.1"/>
</dbReference>
<evidence type="ECO:0000259" key="3">
    <source>
        <dbReference type="Pfam" id="PF25221"/>
    </source>
</evidence>
<evidence type="ECO:0000313" key="5">
    <source>
        <dbReference type="Proteomes" id="UP000771736"/>
    </source>
</evidence>
<reference evidence="4" key="1">
    <citation type="submission" date="2020-04" db="EMBL/GenBank/DDBJ databases">
        <title>Deep metagenomics examines the oral microbiome during advanced dental caries in children, revealing novel taxa and co-occurrences with host molecules.</title>
        <authorList>
            <person name="Baker J.L."/>
            <person name="Morton J.T."/>
            <person name="Dinis M."/>
            <person name="Alvarez R."/>
            <person name="Tran N.C."/>
            <person name="Knight R."/>
            <person name="Edlund A."/>
        </authorList>
    </citation>
    <scope>NUCLEOTIDE SEQUENCE</scope>
    <source>
        <strain evidence="4">JCVI_44_bin.5</strain>
    </source>
</reference>
<evidence type="ECO:0000313" key="4">
    <source>
        <dbReference type="EMBL" id="MBF1385125.1"/>
    </source>
</evidence>
<dbReference type="InterPro" id="IPR025178">
    <property type="entry name" value="Lnb_N"/>
</dbReference>
<gene>
    <name evidence="4" type="ORF">HXN26_09830</name>
</gene>
<keyword evidence="1" id="KW-0472">Membrane</keyword>
<organism evidence="4 5">
    <name type="scientific">Prevotella aurantiaca</name>
    <dbReference type="NCBI Taxonomy" id="596085"/>
    <lineage>
        <taxon>Bacteria</taxon>
        <taxon>Pseudomonadati</taxon>
        <taxon>Bacteroidota</taxon>
        <taxon>Bacteroidia</taxon>
        <taxon>Bacteroidales</taxon>
        <taxon>Prevotellaceae</taxon>
        <taxon>Prevotella</taxon>
    </lineage>
</organism>
<accession>A0A930HNK6</accession>
<feature type="transmembrane region" description="Helical" evidence="1">
    <location>
        <begin position="313"/>
        <end position="332"/>
    </location>
</feature>
<feature type="transmembrane region" description="Helical" evidence="1">
    <location>
        <begin position="344"/>
        <end position="362"/>
    </location>
</feature>
<feature type="transmembrane region" description="Helical" evidence="1">
    <location>
        <begin position="368"/>
        <end position="387"/>
    </location>
</feature>
<feature type="domain" description="Lnb-like transmembrane" evidence="3">
    <location>
        <begin position="253"/>
        <end position="386"/>
    </location>
</feature>
<evidence type="ECO:0000256" key="1">
    <source>
        <dbReference type="SAM" id="Phobius"/>
    </source>
</evidence>
<protein>
    <submittedName>
        <fullName evidence="4">DUF4105 domain-containing protein</fullName>
    </submittedName>
</protein>
<dbReference type="Proteomes" id="UP000771736">
    <property type="component" value="Unassembled WGS sequence"/>
</dbReference>
<evidence type="ECO:0000259" key="2">
    <source>
        <dbReference type="Pfam" id="PF13387"/>
    </source>
</evidence>
<feature type="transmembrane region" description="Helical" evidence="1">
    <location>
        <begin position="283"/>
        <end position="307"/>
    </location>
</feature>
<proteinExistence type="predicted"/>
<feature type="domain" description="Lnb N-terminal periplasmic" evidence="2">
    <location>
        <begin position="29"/>
        <end position="181"/>
    </location>
</feature>
<keyword evidence="1" id="KW-1133">Transmembrane helix</keyword>
<sequence length="398" mass="46257">MKNVVLNIVVCILLSVFPLAAKSYSLTYSDSIEISLLTCSPGHEVWTQYGHTAIRYNDRANQNDLVINYGMFSFAQSYFVPRFVLGLTDYHVGVSATEEMLYEYAYEGRGIIEQILNLSKEEKYQIFLALQNNLLPENVVYRYNYFYDNCTTRAQHMLLDHLKGKTEYSFDSSKPLLSYREMIHEWNKNDVWTQFGEDVLLGLTADFSVETKEKELFLPDNLRKYIENAIHNGKPLVKRTSLILKPNKLTNVQSSLVSPIQIAFAFAVLAAFVLLIEYKIKKALWGWDFFLMSFSGVIGLLLFIMIFSHHPCVSINMIIFFFNPLALFLIPSVVKSIRCKRKHWWWMAWEVSIVVGFIGAFFQQIPVLILIVALFLLFNCIFHQWLIRNVYIKTMESK</sequence>
<dbReference type="Pfam" id="PF13387">
    <property type="entry name" value="Lnb_N"/>
    <property type="match status" value="1"/>
</dbReference>
<keyword evidence="1" id="KW-0812">Transmembrane</keyword>
<dbReference type="EMBL" id="JABZSJ010000070">
    <property type="protein sequence ID" value="MBF1385125.1"/>
    <property type="molecule type" value="Genomic_DNA"/>
</dbReference>
<comment type="caution">
    <text evidence="4">The sequence shown here is derived from an EMBL/GenBank/DDBJ whole genome shotgun (WGS) entry which is preliminary data.</text>
</comment>